<dbReference type="PANTHER" id="PTHR19308:SF39">
    <property type="entry name" value="PHOSPHATIDYLCHOLINE TRANSFER PROTEIN"/>
    <property type="match status" value="1"/>
</dbReference>
<feature type="compositionally biased region" description="Low complexity" evidence="1">
    <location>
        <begin position="379"/>
        <end position="398"/>
    </location>
</feature>
<feature type="compositionally biased region" description="Basic and acidic residues" evidence="1">
    <location>
        <begin position="897"/>
        <end position="906"/>
    </location>
</feature>
<evidence type="ECO:0000313" key="4">
    <source>
        <dbReference type="Proteomes" id="UP000041254"/>
    </source>
</evidence>
<dbReference type="InterPro" id="IPR002913">
    <property type="entry name" value="START_lipid-bd_dom"/>
</dbReference>
<dbReference type="Pfam" id="PF01852">
    <property type="entry name" value="START"/>
    <property type="match status" value="1"/>
</dbReference>
<feature type="compositionally biased region" description="Low complexity" evidence="1">
    <location>
        <begin position="842"/>
        <end position="853"/>
    </location>
</feature>
<evidence type="ECO:0000313" key="3">
    <source>
        <dbReference type="EMBL" id="CEL94114.1"/>
    </source>
</evidence>
<feature type="compositionally biased region" description="Low complexity" evidence="1">
    <location>
        <begin position="446"/>
        <end position="459"/>
    </location>
</feature>
<accession>A0A0G4EF16</accession>
<feature type="compositionally biased region" description="Basic and acidic residues" evidence="1">
    <location>
        <begin position="930"/>
        <end position="958"/>
    </location>
</feature>
<dbReference type="EMBL" id="CDMY01000206">
    <property type="protein sequence ID" value="CEL94114.1"/>
    <property type="molecule type" value="Genomic_DNA"/>
</dbReference>
<evidence type="ECO:0000256" key="1">
    <source>
        <dbReference type="SAM" id="MobiDB-lite"/>
    </source>
</evidence>
<feature type="region of interest" description="Disordered" evidence="1">
    <location>
        <begin position="822"/>
        <end position="978"/>
    </location>
</feature>
<feature type="region of interest" description="Disordered" evidence="1">
    <location>
        <begin position="608"/>
        <end position="681"/>
    </location>
</feature>
<sequence>MASDFRRFWKWRRRRSPICFILVFVSFLHPYLRLASSSGLLTSRTHPPPSPRRPRPSWAHSWPLRKLSSRRKHACLRLPTDGTHGRVTVMSASRPDGTSFISMRSGESWSQHHQQHPHSRSGWSRLAGYVELNHASEEGHSRGHSHSHSHGPISVPIHPLPQAETAAHAHVYLLSSRSESAPLVRPGLRGTKGASATDRLKEAYYGADGEGENTVVLWDSALETVTGSERLVLRQEEEPPEEEPANESPPVESEDMMTRVITFCRTLLLFRWGDKETTVTASAEERDEQLASVDGKTEDDVSDAGWPPQNATEPDSGGPAAIDDQDAELGEGAANDTMAAEKQDEMPSEEPPPIPESSDTQPVIPDGLNVTQQDEGASQEKPATQQPQEEKPTQPTEQPEAEQDPLTQAAKRFQAFLRDLFEEPEYNPIPLPPTPPPRRRRDDKSAPSQPQDQQQQEAPAAEKEGELVESEEVAISNAIMDSCLELGESVRNGTFDNAEWELLHSADICTLWRRPVPGTSLYEYLARGRFDDISVSIYNQTINDLDFRQTWDGNIAGLKVIDQTPVYHVQYGTPDAVSGFASSEAQTNDTDHHSELRIVEHHRLRGNNASDTAVSPSHPAKPPSAFQSPPKMSNGQLGRNNGGDSEGAAERGNGSAGQGDLERGSDSGRDASGSATVGNGGLKLPNDLEEVVYWRFKLPWPLQDRDFVFARRFRLYYGRGAFVSVQQAVEHPEVPEYTDTMRIREYRSRLVLFAANQEAKVDRPGMEYVLMHFDDPRSNLPPWVTTYLTANALPSTMQTLHETARQLVTNTAANKISPAANATGDAATADADEAAATPPPETSDTSSSNQTSTLETTSAPEQQQEEKGGHTNKTASEEPRPEAAPPTNVTSEGGEGDSEKKEDSSGKDGNPFQSFWSNLLKGQQQKTKANGHDKGKNDLRGQEGEKEGKKEDDAKREDEELPATLPSRRARPFLPPNP</sequence>
<dbReference type="SUPFAM" id="SSF55961">
    <property type="entry name" value="Bet v1-like"/>
    <property type="match status" value="2"/>
</dbReference>
<feature type="compositionally biased region" description="Basic and acidic residues" evidence="1">
    <location>
        <begin position="864"/>
        <end position="881"/>
    </location>
</feature>
<dbReference type="VEuPathDB" id="CryptoDB:Vbra_11477"/>
<dbReference type="InterPro" id="IPR051213">
    <property type="entry name" value="START_lipid_transfer"/>
</dbReference>
<reference evidence="3 4" key="1">
    <citation type="submission" date="2014-11" db="EMBL/GenBank/DDBJ databases">
        <authorList>
            <person name="Zhu J."/>
            <person name="Qi W."/>
            <person name="Song R."/>
        </authorList>
    </citation>
    <scope>NUCLEOTIDE SEQUENCE [LARGE SCALE GENOMIC DNA]</scope>
</reference>
<protein>
    <recommendedName>
        <fullName evidence="2">START domain-containing protein</fullName>
    </recommendedName>
</protein>
<feature type="compositionally biased region" description="Pro residues" evidence="1">
    <location>
        <begin position="427"/>
        <end position="436"/>
    </location>
</feature>
<dbReference type="PROSITE" id="PS50848">
    <property type="entry name" value="START"/>
    <property type="match status" value="1"/>
</dbReference>
<keyword evidence="4" id="KW-1185">Reference proteome</keyword>
<feature type="region of interest" description="Disordered" evidence="1">
    <location>
        <begin position="40"/>
        <end position="61"/>
    </location>
</feature>
<dbReference type="InParanoid" id="A0A0G4EF16"/>
<proteinExistence type="predicted"/>
<gene>
    <name evidence="3" type="ORF">Vbra_11477</name>
</gene>
<feature type="region of interest" description="Disordered" evidence="1">
    <location>
        <begin position="137"/>
        <end position="158"/>
    </location>
</feature>
<dbReference type="Gene3D" id="3.30.530.20">
    <property type="match status" value="1"/>
</dbReference>
<dbReference type="OrthoDB" id="1295045at2759"/>
<dbReference type="InterPro" id="IPR023393">
    <property type="entry name" value="START-like_dom_sf"/>
</dbReference>
<feature type="compositionally biased region" description="Polar residues" evidence="1">
    <location>
        <begin position="625"/>
        <end position="639"/>
    </location>
</feature>
<feature type="compositionally biased region" description="Basic and acidic residues" evidence="1">
    <location>
        <begin position="660"/>
        <end position="669"/>
    </location>
</feature>
<feature type="compositionally biased region" description="Polar residues" evidence="1">
    <location>
        <begin position="911"/>
        <end position="928"/>
    </location>
</feature>
<feature type="region of interest" description="Disordered" evidence="1">
    <location>
        <begin position="232"/>
        <end position="256"/>
    </location>
</feature>
<feature type="region of interest" description="Disordered" evidence="1">
    <location>
        <begin position="279"/>
        <end position="470"/>
    </location>
</feature>
<organism evidence="3 4">
    <name type="scientific">Vitrella brassicaformis (strain CCMP3155)</name>
    <dbReference type="NCBI Taxonomy" id="1169540"/>
    <lineage>
        <taxon>Eukaryota</taxon>
        <taxon>Sar</taxon>
        <taxon>Alveolata</taxon>
        <taxon>Colpodellida</taxon>
        <taxon>Vitrellaceae</taxon>
        <taxon>Vitrella</taxon>
    </lineage>
</organism>
<dbReference type="GO" id="GO:0008289">
    <property type="term" value="F:lipid binding"/>
    <property type="evidence" value="ECO:0007669"/>
    <property type="project" value="InterPro"/>
</dbReference>
<dbReference type="GO" id="GO:0005737">
    <property type="term" value="C:cytoplasm"/>
    <property type="evidence" value="ECO:0007669"/>
    <property type="project" value="UniProtKB-ARBA"/>
</dbReference>
<evidence type="ECO:0000259" key="2">
    <source>
        <dbReference type="PROSITE" id="PS50848"/>
    </source>
</evidence>
<feature type="domain" description="START" evidence="2">
    <location>
        <begin position="496"/>
        <end position="809"/>
    </location>
</feature>
<dbReference type="AlphaFoldDB" id="A0A0G4EF16"/>
<dbReference type="Proteomes" id="UP000041254">
    <property type="component" value="Unassembled WGS sequence"/>
</dbReference>
<dbReference type="PANTHER" id="PTHR19308">
    <property type="entry name" value="PHOSPHATIDYLCHOLINE TRANSFER PROTEIN"/>
    <property type="match status" value="1"/>
</dbReference>
<name>A0A0G4EF16_VITBC</name>